<reference evidence="2 3" key="1">
    <citation type="submission" date="2015-04" db="EMBL/GenBank/DDBJ databases">
        <authorList>
            <person name="Syromyatnikov M.Y."/>
            <person name="Popov V.N."/>
        </authorList>
    </citation>
    <scope>NUCLEOTIDE SEQUENCE [LARGE SCALE GENOMIC DNA]</scope>
    <source>
        <strain evidence="2">WF-38-12</strain>
    </source>
</reference>
<keyword evidence="1" id="KW-0812">Transmembrane</keyword>
<feature type="transmembrane region" description="Helical" evidence="1">
    <location>
        <begin position="306"/>
        <end position="325"/>
    </location>
</feature>
<dbReference type="AlphaFoldDB" id="A0A0U1LP97"/>
<dbReference type="OrthoDB" id="5360701at2759"/>
<evidence type="ECO:0000256" key="1">
    <source>
        <dbReference type="SAM" id="Phobius"/>
    </source>
</evidence>
<protein>
    <submittedName>
        <fullName evidence="2">Uncharacterized protein</fullName>
    </submittedName>
</protein>
<sequence length="436" mass="48037">MLDSLPIRISNTMRGFAIRPQRTLRVRRPVCQFCQFSTRPELSASTKLQGEPLRKTRQHTVYQARSLNFTRSYAKKRTQTSSNAADTTKNILSSIAHTSNSSPGSDRVVDDIRGTFQSIVQADTAASEEVVVAFLQQCLQTVESYANPAEQREKGTSNATSSLLGLADTAEAHATRPDKSQQRGATDSISEIVDELLLNDKVFISTEALELYTKIQALLKRGNLFPRIFSLFANKPIPQPNTSPIKFIEPNPTDVKNAVPSELANMALDVAVSQKNLPLALAIIDTTFCAPAFYRAKMFKKAGVPLGGLVAAPLASYVVATWAASLQNTMDPSMATGIAFTATLAYIGFTSSVGVIAITTANDQMERVVWSSGIPLRHRWLREEERAALDKVAVAWGFKDVLRRGEEEGEEWENLREFIGMRGMILDKTELMEGMQ</sequence>
<organism evidence="2 3">
    <name type="scientific">Talaromyces islandicus</name>
    <name type="common">Penicillium islandicum</name>
    <dbReference type="NCBI Taxonomy" id="28573"/>
    <lineage>
        <taxon>Eukaryota</taxon>
        <taxon>Fungi</taxon>
        <taxon>Dikarya</taxon>
        <taxon>Ascomycota</taxon>
        <taxon>Pezizomycotina</taxon>
        <taxon>Eurotiomycetes</taxon>
        <taxon>Eurotiomycetidae</taxon>
        <taxon>Eurotiales</taxon>
        <taxon>Trichocomaceae</taxon>
        <taxon>Talaromyces</taxon>
        <taxon>Talaromyces sect. Islandici</taxon>
    </lineage>
</organism>
<feature type="transmembrane region" description="Helical" evidence="1">
    <location>
        <begin position="337"/>
        <end position="358"/>
    </location>
</feature>
<keyword evidence="1" id="KW-1133">Transmembrane helix</keyword>
<dbReference type="Proteomes" id="UP000054383">
    <property type="component" value="Unassembled WGS sequence"/>
</dbReference>
<evidence type="ECO:0000313" key="3">
    <source>
        <dbReference type="Proteomes" id="UP000054383"/>
    </source>
</evidence>
<dbReference type="EMBL" id="CVMT01000002">
    <property type="protein sequence ID" value="CRG84950.1"/>
    <property type="molecule type" value="Genomic_DNA"/>
</dbReference>
<accession>A0A0U1LP97</accession>
<dbReference type="OMA" id="FCAPAFH"/>
<keyword evidence="3" id="KW-1185">Reference proteome</keyword>
<proteinExistence type="predicted"/>
<keyword evidence="1" id="KW-0472">Membrane</keyword>
<name>A0A0U1LP97_TALIS</name>
<gene>
    <name evidence="2" type="ORF">PISL3812_02116</name>
</gene>
<evidence type="ECO:0000313" key="2">
    <source>
        <dbReference type="EMBL" id="CRG84950.1"/>
    </source>
</evidence>